<organism evidence="4 6">
    <name type="scientific">Phaeobacter gallaeciensis</name>
    <dbReference type="NCBI Taxonomy" id="60890"/>
    <lineage>
        <taxon>Bacteria</taxon>
        <taxon>Pseudomonadati</taxon>
        <taxon>Pseudomonadota</taxon>
        <taxon>Alphaproteobacteria</taxon>
        <taxon>Rhodobacterales</taxon>
        <taxon>Roseobacteraceae</taxon>
        <taxon>Phaeobacter</taxon>
    </lineage>
</organism>
<feature type="transmembrane region" description="Helical" evidence="1">
    <location>
        <begin position="37"/>
        <end position="63"/>
    </location>
</feature>
<keyword evidence="1" id="KW-0812">Transmembrane</keyword>
<keyword evidence="2" id="KW-0732">Signal</keyword>
<reference evidence="4 6" key="1">
    <citation type="submission" date="2016-04" db="EMBL/GenBank/DDBJ databases">
        <authorList>
            <person name="Evans L.H."/>
            <person name="Alamgir A."/>
            <person name="Owens N."/>
            <person name="Weber N.D."/>
            <person name="Virtaneva K."/>
            <person name="Barbian K."/>
            <person name="Babar A."/>
            <person name="Rosenke K."/>
        </authorList>
    </citation>
    <scope>NUCLEOTIDE SEQUENCE [LARGE SCALE GENOMIC DNA]</scope>
    <source>
        <strain evidence="4 6">JL2886</strain>
    </source>
</reference>
<evidence type="ECO:0000313" key="5">
    <source>
        <dbReference type="EMBL" id="MDE4167780.1"/>
    </source>
</evidence>
<feature type="signal peptide" evidence="2">
    <location>
        <begin position="1"/>
        <end position="21"/>
    </location>
</feature>
<evidence type="ECO:0000313" key="4">
    <source>
        <dbReference type="EMBL" id="ANP36020.1"/>
    </source>
</evidence>
<gene>
    <name evidence="4" type="ORF">JL2886_01099</name>
    <name evidence="5" type="ORF">PXK24_18955</name>
</gene>
<keyword evidence="6" id="KW-1185">Reference proteome</keyword>
<dbReference type="Proteomes" id="UP001218364">
    <property type="component" value="Unassembled WGS sequence"/>
</dbReference>
<dbReference type="Proteomes" id="UP000092565">
    <property type="component" value="Chromosome"/>
</dbReference>
<accession>A0A1B0ZPF1</accession>
<dbReference type="Pfam" id="PF09851">
    <property type="entry name" value="SHOCT"/>
    <property type="match status" value="1"/>
</dbReference>
<dbReference type="AlphaFoldDB" id="A0A1B0ZPF1"/>
<reference evidence="5 7" key="2">
    <citation type="submission" date="2023-02" db="EMBL/GenBank/DDBJ databases">
        <title>Population genomics of bacteria associated with diatom.</title>
        <authorList>
            <person name="Xie J."/>
            <person name="Wang H."/>
        </authorList>
    </citation>
    <scope>NUCLEOTIDE SEQUENCE [LARGE SCALE GENOMIC DNA]</scope>
    <source>
        <strain evidence="5 7">PT47_8</strain>
    </source>
</reference>
<evidence type="ECO:0000256" key="1">
    <source>
        <dbReference type="SAM" id="Phobius"/>
    </source>
</evidence>
<keyword evidence="1" id="KW-1133">Transmembrane helix</keyword>
<dbReference type="RefSeq" id="WP_237028427.1">
    <property type="nucleotide sequence ID" value="NZ_CP015124.1"/>
</dbReference>
<feature type="chain" id="PRO_5044369974" evidence="2">
    <location>
        <begin position="22"/>
        <end position="103"/>
    </location>
</feature>
<feature type="domain" description="SHOCT" evidence="3">
    <location>
        <begin position="75"/>
        <end position="101"/>
    </location>
</feature>
<dbReference type="EMBL" id="JARCJK010000013">
    <property type="protein sequence ID" value="MDE4167780.1"/>
    <property type="molecule type" value="Genomic_DNA"/>
</dbReference>
<evidence type="ECO:0000259" key="3">
    <source>
        <dbReference type="Pfam" id="PF09851"/>
    </source>
</evidence>
<evidence type="ECO:0000313" key="6">
    <source>
        <dbReference type="Proteomes" id="UP000092565"/>
    </source>
</evidence>
<sequence>MTLKLWSMTAAAGLFASTAMADPEGHWDGHMMWGGGYGVFGGLMMLVFWGVVIALIVLAVHWLRDSRPGGARSSDALDILRERLAKGEIDEDEFRRRKATLEE</sequence>
<name>A0A1B0ZPF1_9RHOB</name>
<evidence type="ECO:0000313" key="7">
    <source>
        <dbReference type="Proteomes" id="UP001218364"/>
    </source>
</evidence>
<dbReference type="EMBL" id="CP015124">
    <property type="protein sequence ID" value="ANP36020.1"/>
    <property type="molecule type" value="Genomic_DNA"/>
</dbReference>
<proteinExistence type="predicted"/>
<protein>
    <submittedName>
        <fullName evidence="5">SHOCT domain-containing protein</fullName>
    </submittedName>
</protein>
<evidence type="ECO:0000256" key="2">
    <source>
        <dbReference type="SAM" id="SignalP"/>
    </source>
</evidence>
<dbReference type="InterPro" id="IPR018649">
    <property type="entry name" value="SHOCT"/>
</dbReference>
<keyword evidence="1" id="KW-0472">Membrane</keyword>